<dbReference type="CDD" id="cd00067">
    <property type="entry name" value="GAL4"/>
    <property type="match status" value="1"/>
</dbReference>
<feature type="domain" description="C2H2-type" evidence="9">
    <location>
        <begin position="10"/>
        <end position="37"/>
    </location>
</feature>
<evidence type="ECO:0000313" key="11">
    <source>
        <dbReference type="Proteomes" id="UP000887229"/>
    </source>
</evidence>
<dbReference type="InterPro" id="IPR007219">
    <property type="entry name" value="XnlR_reg_dom"/>
</dbReference>
<dbReference type="PANTHER" id="PTHR47660">
    <property type="entry name" value="TRANSCRIPTION FACTOR WITH C2H2 AND ZN(2)-CYS(6) DNA BINDING DOMAIN (EUROFUNG)-RELATED-RELATED"/>
    <property type="match status" value="1"/>
</dbReference>
<dbReference type="Pfam" id="PF00172">
    <property type="entry name" value="Zn_clus"/>
    <property type="match status" value="1"/>
</dbReference>
<evidence type="ECO:0000256" key="3">
    <source>
        <dbReference type="ARBA" id="ARBA00023015"/>
    </source>
</evidence>
<organism evidence="10 11">
    <name type="scientific">Emericellopsis atlantica</name>
    <dbReference type="NCBI Taxonomy" id="2614577"/>
    <lineage>
        <taxon>Eukaryota</taxon>
        <taxon>Fungi</taxon>
        <taxon>Dikarya</taxon>
        <taxon>Ascomycota</taxon>
        <taxon>Pezizomycotina</taxon>
        <taxon>Sordariomycetes</taxon>
        <taxon>Hypocreomycetidae</taxon>
        <taxon>Hypocreales</taxon>
        <taxon>Bionectriaceae</taxon>
        <taxon>Emericellopsis</taxon>
    </lineage>
</organism>
<feature type="domain" description="C2H2-type" evidence="9">
    <location>
        <begin position="38"/>
        <end position="65"/>
    </location>
</feature>
<dbReference type="Pfam" id="PF00096">
    <property type="entry name" value="zf-C2H2"/>
    <property type="match status" value="2"/>
</dbReference>
<dbReference type="PANTHER" id="PTHR47660:SF2">
    <property type="entry name" value="TRANSCRIPTION FACTOR WITH C2H2 AND ZN(2)-CYS(6) DNA BINDING DOMAIN (EUROFUNG)"/>
    <property type="match status" value="1"/>
</dbReference>
<keyword evidence="6" id="KW-0863">Zinc-finger</keyword>
<evidence type="ECO:0000259" key="9">
    <source>
        <dbReference type="PROSITE" id="PS50157"/>
    </source>
</evidence>
<dbReference type="PROSITE" id="PS00028">
    <property type="entry name" value="ZINC_FINGER_C2H2_1"/>
    <property type="match status" value="2"/>
</dbReference>
<accession>A0A9P7ZS04</accession>
<dbReference type="GO" id="GO:0003677">
    <property type="term" value="F:DNA binding"/>
    <property type="evidence" value="ECO:0007669"/>
    <property type="project" value="InterPro"/>
</dbReference>
<evidence type="ECO:0000313" key="10">
    <source>
        <dbReference type="EMBL" id="KAG9256746.1"/>
    </source>
</evidence>
<evidence type="ECO:0000259" key="8">
    <source>
        <dbReference type="PROSITE" id="PS50048"/>
    </source>
</evidence>
<evidence type="ECO:0000256" key="5">
    <source>
        <dbReference type="ARBA" id="ARBA00023242"/>
    </source>
</evidence>
<keyword evidence="3" id="KW-0805">Transcription regulation</keyword>
<dbReference type="InterPro" id="IPR013087">
    <property type="entry name" value="Znf_C2H2_type"/>
</dbReference>
<evidence type="ECO:0000256" key="6">
    <source>
        <dbReference type="PROSITE-ProRule" id="PRU00042"/>
    </source>
</evidence>
<protein>
    <submittedName>
        <fullName evidence="10">Uncharacterized protein</fullName>
    </submittedName>
</protein>
<dbReference type="InterPro" id="IPR036864">
    <property type="entry name" value="Zn2-C6_fun-type_DNA-bd_sf"/>
</dbReference>
<dbReference type="Proteomes" id="UP000887229">
    <property type="component" value="Unassembled WGS sequence"/>
</dbReference>
<reference evidence="10" key="1">
    <citation type="journal article" date="2021" name="IMA Fungus">
        <title>Genomic characterization of three marine fungi, including Emericellopsis atlantica sp. nov. with signatures of a generalist lifestyle and marine biomass degradation.</title>
        <authorList>
            <person name="Hagestad O.C."/>
            <person name="Hou L."/>
            <person name="Andersen J.H."/>
            <person name="Hansen E.H."/>
            <person name="Altermark B."/>
            <person name="Li C."/>
            <person name="Kuhnert E."/>
            <person name="Cox R.J."/>
            <person name="Crous P.W."/>
            <person name="Spatafora J.W."/>
            <person name="Lail K."/>
            <person name="Amirebrahimi M."/>
            <person name="Lipzen A."/>
            <person name="Pangilinan J."/>
            <person name="Andreopoulos W."/>
            <person name="Hayes R.D."/>
            <person name="Ng V."/>
            <person name="Grigoriev I.V."/>
            <person name="Jackson S.A."/>
            <person name="Sutton T.D.S."/>
            <person name="Dobson A.D.W."/>
            <person name="Rama T."/>
        </authorList>
    </citation>
    <scope>NUCLEOTIDE SEQUENCE</scope>
    <source>
        <strain evidence="10">TS7</strain>
    </source>
</reference>
<dbReference type="GO" id="GO:0008270">
    <property type="term" value="F:zinc ion binding"/>
    <property type="evidence" value="ECO:0007669"/>
    <property type="project" value="UniProtKB-KW"/>
</dbReference>
<evidence type="ECO:0000256" key="2">
    <source>
        <dbReference type="ARBA" id="ARBA00022833"/>
    </source>
</evidence>
<keyword evidence="5" id="KW-0539">Nucleus</keyword>
<gene>
    <name evidence="10" type="ORF">F5Z01DRAFT_487176</name>
</gene>
<dbReference type="GO" id="GO:0000981">
    <property type="term" value="F:DNA-binding transcription factor activity, RNA polymerase II-specific"/>
    <property type="evidence" value="ECO:0007669"/>
    <property type="project" value="InterPro"/>
</dbReference>
<dbReference type="PROSITE" id="PS50157">
    <property type="entry name" value="ZINC_FINGER_C2H2_2"/>
    <property type="match status" value="2"/>
</dbReference>
<keyword evidence="4" id="KW-0804">Transcription</keyword>
<dbReference type="CDD" id="cd12148">
    <property type="entry name" value="fungal_TF_MHR"/>
    <property type="match status" value="1"/>
</dbReference>
<proteinExistence type="predicted"/>
<dbReference type="Gene3D" id="4.10.240.10">
    <property type="entry name" value="Zn(2)-C6 fungal-type DNA-binding domain"/>
    <property type="match status" value="1"/>
</dbReference>
<feature type="compositionally biased region" description="Polar residues" evidence="7">
    <location>
        <begin position="64"/>
        <end position="73"/>
    </location>
</feature>
<comment type="caution">
    <text evidence="10">The sequence shown here is derived from an EMBL/GenBank/DDBJ whole genome shotgun (WGS) entry which is preliminary data.</text>
</comment>
<evidence type="ECO:0000256" key="7">
    <source>
        <dbReference type="SAM" id="MobiDB-lite"/>
    </source>
</evidence>
<dbReference type="GO" id="GO:0006351">
    <property type="term" value="P:DNA-templated transcription"/>
    <property type="evidence" value="ECO:0007669"/>
    <property type="project" value="InterPro"/>
</dbReference>
<dbReference type="RefSeq" id="XP_046120670.1">
    <property type="nucleotide sequence ID" value="XM_046260130.1"/>
</dbReference>
<evidence type="ECO:0000256" key="1">
    <source>
        <dbReference type="ARBA" id="ARBA00022723"/>
    </source>
</evidence>
<dbReference type="OrthoDB" id="40579at2759"/>
<dbReference type="InterPro" id="IPR036236">
    <property type="entry name" value="Znf_C2H2_sf"/>
</dbReference>
<keyword evidence="2" id="KW-0862">Zinc</keyword>
<keyword evidence="1" id="KW-0479">Metal-binding</keyword>
<dbReference type="Gene3D" id="3.30.160.60">
    <property type="entry name" value="Classic Zinc Finger"/>
    <property type="match status" value="1"/>
</dbReference>
<dbReference type="AlphaFoldDB" id="A0A9P7ZS04"/>
<dbReference type="SUPFAM" id="SSF57701">
    <property type="entry name" value="Zn2/Cys6 DNA-binding domain"/>
    <property type="match status" value="1"/>
</dbReference>
<keyword evidence="11" id="KW-1185">Reference proteome</keyword>
<dbReference type="EMBL" id="MU251247">
    <property type="protein sequence ID" value="KAG9256746.1"/>
    <property type="molecule type" value="Genomic_DNA"/>
</dbReference>
<dbReference type="InterPro" id="IPR001138">
    <property type="entry name" value="Zn2Cys6_DnaBD"/>
</dbReference>
<name>A0A9P7ZS04_9HYPO</name>
<sequence length="882" mass="98416">MSAASPQPMFQCGLCKRSYKRLDYLSRHARSHSQWKPHRCHICSKSFTRTDLLKRHVAGHDSPNARSKTSNTVAGPAEPSGRVAQACKACASNHLRCTDEKPCKRCLEKGVDCIWKDSMDVDQDSMPAEAEGQFGDDCRPAPDSELDPETELRSEPGTELEAETEKEQEAEQKSGPPQGQQSLELVQPYTPISLEDTVRPQYMSSESHSDFSGYLIDPNCLPPPGPFLDGFPALGLLSAQWPQNDDMDLDLGPRADLDDQDVRFLESYNITVPFDFGDDSSMLFQTQPPSHVSTDPGQPASVCAEAFQNSHWHFRPNSGDFCGAEDHNLSLPDSAADASPESRVAVKSRVLRSKLDVSTRDKILTMVMKNANPINLPKAIVSFPSVELLDMLMQFYLASPISKATSFLHAAAFDHKEKRPELLAAMAANGAVLTSDSALTKLGYAIAECVRVAISNQWESDNTLVRDLQLSQAFLIILEMGLWSGHSRKVELAESFFLPLLTMLRRNDKFKRAPYLETTTQAAHDASTHQQWMGWVESESFKRLALRMLLHDSNSSMALLTNPLISYTEVQLPLPAPTELWTAESAERWQLAMHRTNSQDLSIFDLLDDPSYLNKHRDAIDFDIAGGSVLSLVWMLAWELTRITTLQKQRPRRFNALIIMSRLDELLKLLGSLRITLQPDMASSPELAMRFEIIHLHLHMPFEDIETFAGKHGIDQARTVYPSVREWAKSESARRAMHHAGRIIRASRLLAKGLIQGPEAIMVYYASLAFWVYGLLLERPLGGGLSDNGAPSVPRSTEDVYLDGDDDAAISSFIEFEAGRPCIRWCDADDGDARSLHGVYLDNPAMTLEVVIQTIERNFQGAQMAHLPSKLIKLVRELIKTS</sequence>
<dbReference type="PROSITE" id="PS00463">
    <property type="entry name" value="ZN2_CY6_FUNGAL_1"/>
    <property type="match status" value="1"/>
</dbReference>
<dbReference type="SMART" id="SM00066">
    <property type="entry name" value="GAL4"/>
    <property type="match status" value="1"/>
</dbReference>
<dbReference type="GeneID" id="70291033"/>
<feature type="region of interest" description="Disordered" evidence="7">
    <location>
        <begin position="56"/>
        <end position="78"/>
    </location>
</feature>
<dbReference type="SMART" id="SM00355">
    <property type="entry name" value="ZnF_C2H2"/>
    <property type="match status" value="2"/>
</dbReference>
<feature type="domain" description="Zn(2)-C6 fungal-type" evidence="8">
    <location>
        <begin position="86"/>
        <end position="115"/>
    </location>
</feature>
<feature type="compositionally biased region" description="Basic and acidic residues" evidence="7">
    <location>
        <begin position="163"/>
        <end position="172"/>
    </location>
</feature>
<dbReference type="Pfam" id="PF04082">
    <property type="entry name" value="Fungal_trans"/>
    <property type="match status" value="1"/>
</dbReference>
<evidence type="ECO:0000256" key="4">
    <source>
        <dbReference type="ARBA" id="ARBA00023163"/>
    </source>
</evidence>
<dbReference type="PROSITE" id="PS50048">
    <property type="entry name" value="ZN2_CY6_FUNGAL_2"/>
    <property type="match status" value="1"/>
</dbReference>
<dbReference type="SUPFAM" id="SSF57667">
    <property type="entry name" value="beta-beta-alpha zinc fingers"/>
    <property type="match status" value="1"/>
</dbReference>
<feature type="region of interest" description="Disordered" evidence="7">
    <location>
        <begin position="126"/>
        <end position="183"/>
    </location>
</feature>